<dbReference type="Gene3D" id="3.30.565.10">
    <property type="entry name" value="Histidine kinase-like ATPase, C-terminal domain"/>
    <property type="match status" value="1"/>
</dbReference>
<sequence>MSKPEVGSGSDDVAVDALRYETLRTSLEREDVGRHLALFYDAPAEQRRAAAAFVETALRRGDRCLYLADTNDVPAVERLLETAGIGVDRHLEDGTLEIHHASEVYLEDGFDPNRMADLLADLSEESVDDEYAGLAVAGENSWSFGVDAEFDEILEFEVAFDDRCPDRPVTAMCQYDMNRFDDRSIAKALWTHEHVIYRDTVCENPFYVPPSTYSPATKAHDGVRLQLEQTRELARVRNQLSEREQRLAVVDRTLRHNIRNELNVILGHLELLQTDLDPGSEALESIEICLEYAERVVDLSEKARYIQETLSEDTVHATELVSAVEDAMADVRELHPDARIELEGDGPIRVLAHVNLDAALAETITNAVTHQDHDPPAVSIRIDETGSNSGTVSVANPGDPIPEDDRKALLGGQETPLEHGGGIGLWLVKWVVEASNGTISFPENADERSEIRLSLPLIDR</sequence>
<dbReference type="RefSeq" id="WP_379741705.1">
    <property type="nucleotide sequence ID" value="NZ_JBHSVN010000001.1"/>
</dbReference>
<accession>A0ABD5UUJ1</accession>
<dbReference type="AlphaFoldDB" id="A0ABD5UUJ1"/>
<name>A0ABD5UUJ1_9EURY</name>
<evidence type="ECO:0000313" key="4">
    <source>
        <dbReference type="Proteomes" id="UP001596296"/>
    </source>
</evidence>
<proteinExistence type="predicted"/>
<dbReference type="InterPro" id="IPR003661">
    <property type="entry name" value="HisK_dim/P_dom"/>
</dbReference>
<gene>
    <name evidence="3" type="ORF">ACFQE9_05785</name>
</gene>
<evidence type="ECO:0000259" key="2">
    <source>
        <dbReference type="PROSITE" id="PS50109"/>
    </source>
</evidence>
<feature type="domain" description="Histidine kinase" evidence="2">
    <location>
        <begin position="253"/>
        <end position="459"/>
    </location>
</feature>
<dbReference type="Pfam" id="PF14417">
    <property type="entry name" value="MEDS"/>
    <property type="match status" value="1"/>
</dbReference>
<dbReference type="InterPro" id="IPR025847">
    <property type="entry name" value="MEDS_domain"/>
</dbReference>
<protein>
    <submittedName>
        <fullName evidence="3">MEDS domain-containing protein</fullName>
    </submittedName>
</protein>
<dbReference type="SUPFAM" id="SSF47384">
    <property type="entry name" value="Homodimeric domain of signal transducing histidine kinase"/>
    <property type="match status" value="1"/>
</dbReference>
<reference evidence="3 4" key="1">
    <citation type="journal article" date="2019" name="Int. J. Syst. Evol. Microbiol.">
        <title>The Global Catalogue of Microorganisms (GCM) 10K type strain sequencing project: providing services to taxonomists for standard genome sequencing and annotation.</title>
        <authorList>
            <consortium name="The Broad Institute Genomics Platform"/>
            <consortium name="The Broad Institute Genome Sequencing Center for Infectious Disease"/>
            <person name="Wu L."/>
            <person name="Ma J."/>
        </authorList>
    </citation>
    <scope>NUCLEOTIDE SEQUENCE [LARGE SCALE GENOMIC DNA]</scope>
    <source>
        <strain evidence="3 4">SKJ47</strain>
    </source>
</reference>
<comment type="caution">
    <text evidence="3">The sequence shown here is derived from an EMBL/GenBank/DDBJ whole genome shotgun (WGS) entry which is preliminary data.</text>
</comment>
<dbReference type="PROSITE" id="PS50109">
    <property type="entry name" value="HIS_KIN"/>
    <property type="match status" value="1"/>
</dbReference>
<dbReference type="InterPro" id="IPR003594">
    <property type="entry name" value="HATPase_dom"/>
</dbReference>
<dbReference type="PANTHER" id="PTHR43547:SF2">
    <property type="entry name" value="HYBRID SIGNAL TRANSDUCTION HISTIDINE KINASE C"/>
    <property type="match status" value="1"/>
</dbReference>
<dbReference type="InterPro" id="IPR036890">
    <property type="entry name" value="HATPase_C_sf"/>
</dbReference>
<dbReference type="EMBL" id="JBHSXL010000004">
    <property type="protein sequence ID" value="MFC6892125.1"/>
    <property type="molecule type" value="Genomic_DNA"/>
</dbReference>
<dbReference type="InterPro" id="IPR005467">
    <property type="entry name" value="His_kinase_dom"/>
</dbReference>
<dbReference type="Proteomes" id="UP001596296">
    <property type="component" value="Unassembled WGS sequence"/>
</dbReference>
<dbReference type="SMART" id="SM00387">
    <property type="entry name" value="HATPase_c"/>
    <property type="match status" value="1"/>
</dbReference>
<dbReference type="SUPFAM" id="SSF55874">
    <property type="entry name" value="ATPase domain of HSP90 chaperone/DNA topoisomerase II/histidine kinase"/>
    <property type="match status" value="1"/>
</dbReference>
<dbReference type="PANTHER" id="PTHR43547">
    <property type="entry name" value="TWO-COMPONENT HISTIDINE KINASE"/>
    <property type="match status" value="1"/>
</dbReference>
<evidence type="ECO:0000313" key="3">
    <source>
        <dbReference type="EMBL" id="MFC6892125.1"/>
    </source>
</evidence>
<keyword evidence="4" id="KW-1185">Reference proteome</keyword>
<dbReference type="CDD" id="cd00082">
    <property type="entry name" value="HisKA"/>
    <property type="match status" value="1"/>
</dbReference>
<dbReference type="InterPro" id="IPR036097">
    <property type="entry name" value="HisK_dim/P_sf"/>
</dbReference>
<evidence type="ECO:0000256" key="1">
    <source>
        <dbReference type="ARBA" id="ARBA00022553"/>
    </source>
</evidence>
<dbReference type="Pfam" id="PF02518">
    <property type="entry name" value="HATPase_c"/>
    <property type="match status" value="1"/>
</dbReference>
<keyword evidence="1" id="KW-0597">Phosphoprotein</keyword>
<organism evidence="3 4">
    <name type="scientific">Halopenitus salinus</name>
    <dbReference type="NCBI Taxonomy" id="1198295"/>
    <lineage>
        <taxon>Archaea</taxon>
        <taxon>Methanobacteriati</taxon>
        <taxon>Methanobacteriota</taxon>
        <taxon>Stenosarchaea group</taxon>
        <taxon>Halobacteria</taxon>
        <taxon>Halobacteriales</taxon>
        <taxon>Haloferacaceae</taxon>
        <taxon>Halopenitus</taxon>
    </lineage>
</organism>